<dbReference type="Proteomes" id="UP000693970">
    <property type="component" value="Unassembled WGS sequence"/>
</dbReference>
<name>A0A9K3KEU5_9STRA</name>
<dbReference type="EMBL" id="JAGRRH010000025">
    <property type="protein sequence ID" value="KAG7342439.1"/>
    <property type="molecule type" value="Genomic_DNA"/>
</dbReference>
<protein>
    <submittedName>
        <fullName evidence="1">Seryl-tRNA synthetase</fullName>
    </submittedName>
</protein>
<dbReference type="AlphaFoldDB" id="A0A9K3KEU5"/>
<proteinExistence type="predicted"/>
<evidence type="ECO:0000313" key="1">
    <source>
        <dbReference type="EMBL" id="KAG7342439.1"/>
    </source>
</evidence>
<reference evidence="1" key="1">
    <citation type="journal article" date="2021" name="Sci. Rep.">
        <title>Diploid genomic architecture of Nitzschia inconspicua, an elite biomass production diatom.</title>
        <authorList>
            <person name="Oliver A."/>
            <person name="Podell S."/>
            <person name="Pinowska A."/>
            <person name="Traller J.C."/>
            <person name="Smith S.R."/>
            <person name="McClure R."/>
            <person name="Beliaev A."/>
            <person name="Bohutskyi P."/>
            <person name="Hill E.A."/>
            <person name="Rabines A."/>
            <person name="Zheng H."/>
            <person name="Allen L.Z."/>
            <person name="Kuo A."/>
            <person name="Grigoriev I.V."/>
            <person name="Allen A.E."/>
            <person name="Hazlebeck D."/>
            <person name="Allen E.E."/>
        </authorList>
    </citation>
    <scope>NUCLEOTIDE SEQUENCE</scope>
    <source>
        <strain evidence="1">Hildebrandi</strain>
    </source>
</reference>
<dbReference type="OrthoDB" id="10634110at2759"/>
<evidence type="ECO:0000313" key="2">
    <source>
        <dbReference type="Proteomes" id="UP000693970"/>
    </source>
</evidence>
<organism evidence="1 2">
    <name type="scientific">Nitzschia inconspicua</name>
    <dbReference type="NCBI Taxonomy" id="303405"/>
    <lineage>
        <taxon>Eukaryota</taxon>
        <taxon>Sar</taxon>
        <taxon>Stramenopiles</taxon>
        <taxon>Ochrophyta</taxon>
        <taxon>Bacillariophyta</taxon>
        <taxon>Bacillariophyceae</taxon>
        <taxon>Bacillariophycidae</taxon>
        <taxon>Bacillariales</taxon>
        <taxon>Bacillariaceae</taxon>
        <taxon>Nitzschia</taxon>
    </lineage>
</organism>
<accession>A0A9K3KEU5</accession>
<sequence length="573" mass="64403">MPIDLKWVRDDPEAVKEWQRLRGRDINQVQRVLQDDETSRTQLSLLQQSQRRLSVIKRQLRPRKTTGDGNRITDVDSQYTSKSRMELLDEKHKLEEEIQLLDAAWKECLRKTEISLWKLASPVDIVTQSSEKQPSQHYPPEIVHVDPTAQNVLSGTCMDLKNAWRQYTAIFFAEYQAVWVRGRGLRSTALGNTDASRRETDLISPDKAHAIWGCTADSTGDFRSCTICRMAQYNHVSVMTALPTWTRVLIECLPAKSIWGDSQLPTFSAIWGETVTPCDRSPDHNHDSTSIDTTPFGHSFSLDLVALTASSLVDARQIQSRLVEQLERYYGSLLVSDGERTSMSRIRRRTTSPSELEIHEYSRIELFTNTMGMDKSVKLGSVSCWGDAASRACGMVFAGGGVRDVKAKKNSSNNGKKEFVYIVQATVVDQSTWGNLIAANSSPYTTSPLEMRKLSALLGISSTLLPYLNYPIEAQHRTESPYSGGDVWIESKSLAVDPVIGKDSLPMVFRRLKSPQLMPSEMTSFEEIPKASGQTPKFPLSLNTPSRLSNVENLKHIEVLSSPFGFLFESHHL</sequence>
<reference evidence="1" key="2">
    <citation type="submission" date="2021-04" db="EMBL/GenBank/DDBJ databases">
        <authorList>
            <person name="Podell S."/>
        </authorList>
    </citation>
    <scope>NUCLEOTIDE SEQUENCE</scope>
    <source>
        <strain evidence="1">Hildebrandi</strain>
    </source>
</reference>
<gene>
    <name evidence="1" type="ORF">IV203_007532</name>
</gene>
<comment type="caution">
    <text evidence="1">The sequence shown here is derived from an EMBL/GenBank/DDBJ whole genome shotgun (WGS) entry which is preliminary data.</text>
</comment>
<keyword evidence="2" id="KW-1185">Reference proteome</keyword>